<evidence type="ECO:0000256" key="11">
    <source>
        <dbReference type="ARBA" id="ARBA00023098"/>
    </source>
</evidence>
<keyword evidence="11 14" id="KW-0443">Lipid metabolism</keyword>
<dbReference type="InterPro" id="IPR020568">
    <property type="entry name" value="Ribosomal_Su5_D2-typ_SF"/>
</dbReference>
<dbReference type="Gene3D" id="3.30.70.890">
    <property type="entry name" value="GHMP kinase, C-terminal domain"/>
    <property type="match status" value="1"/>
</dbReference>
<evidence type="ECO:0000256" key="2">
    <source>
        <dbReference type="ARBA" id="ARBA00006495"/>
    </source>
</evidence>
<keyword evidence="5 14" id="KW-0444">Lipid biosynthesis</keyword>
<comment type="similarity">
    <text evidence="2 14">Belongs to the GHMP kinase family. Mevalonate kinase subfamily.</text>
</comment>
<evidence type="ECO:0000313" key="17">
    <source>
        <dbReference type="EMBL" id="AKG92454.1"/>
    </source>
</evidence>
<sequence>MIASAPGKVIVFGEHSVVYGKHAVVSAIDLRCYVKAEKSGEVRITSSFGTTGYDFAGKHAYISHAIRRFSEVCEVGGVEVEVRSDIPPASGLGSSAAVTVATLGALNAEFNAGLGREEIFELARKVELDVQGIGSGTDPFVSTFGGSWVLPEKRRFHTDLEFEVIDSGETSVTAEMVRRVRELRDAYPDVILPVLDAMDAIAVRGAEALERNDIAEVSRLFRMNQSLLRAIGVSTPEIDRIVARVEEAGYSAKITGAGGGGCVLTTGMGEMRISLSAEGVRVEDFEDWGSADN</sequence>
<dbReference type="STRING" id="113653.GAH_00189"/>
<name>A0A0F7IHN3_9EURY</name>
<comment type="catalytic activity">
    <reaction evidence="14">
        <text>(R)-mevalonate + ATP = (R)-5-phosphomevalonate + ADP + H(+)</text>
        <dbReference type="Rhea" id="RHEA:17065"/>
        <dbReference type="ChEBI" id="CHEBI:15378"/>
        <dbReference type="ChEBI" id="CHEBI:30616"/>
        <dbReference type="ChEBI" id="CHEBI:36464"/>
        <dbReference type="ChEBI" id="CHEBI:58146"/>
        <dbReference type="ChEBI" id="CHEBI:456216"/>
        <dbReference type="EC" id="2.7.1.36"/>
    </reaction>
</comment>
<evidence type="ECO:0000256" key="1">
    <source>
        <dbReference type="ARBA" id="ARBA00004496"/>
    </source>
</evidence>
<dbReference type="InterPro" id="IPR014721">
    <property type="entry name" value="Ribsml_uS5_D2-typ_fold_subgr"/>
</dbReference>
<evidence type="ECO:0000259" key="16">
    <source>
        <dbReference type="Pfam" id="PF08544"/>
    </source>
</evidence>
<dbReference type="NCBIfam" id="TIGR00549">
    <property type="entry name" value="mevalon_kin"/>
    <property type="match status" value="1"/>
</dbReference>
<keyword evidence="8 14" id="KW-0418">Kinase</keyword>
<dbReference type="GO" id="GO:0000287">
    <property type="term" value="F:magnesium ion binding"/>
    <property type="evidence" value="ECO:0007669"/>
    <property type="project" value="UniProtKB-UniRule"/>
</dbReference>
<evidence type="ECO:0000256" key="10">
    <source>
        <dbReference type="ARBA" id="ARBA00022842"/>
    </source>
</evidence>
<evidence type="ECO:0000259" key="15">
    <source>
        <dbReference type="Pfam" id="PF00288"/>
    </source>
</evidence>
<dbReference type="Gene3D" id="3.30.230.10">
    <property type="match status" value="1"/>
</dbReference>
<feature type="active site" description="Proton acceptor" evidence="14">
    <location>
        <position position="138"/>
    </location>
</feature>
<dbReference type="GO" id="GO:0019287">
    <property type="term" value="P:isopentenyl diphosphate biosynthetic process, mevalonate pathway"/>
    <property type="evidence" value="ECO:0007669"/>
    <property type="project" value="UniProtKB-UniRule"/>
</dbReference>
<dbReference type="Proteomes" id="UP000034723">
    <property type="component" value="Chromosome"/>
</dbReference>
<dbReference type="InterPro" id="IPR022937">
    <property type="entry name" value="Mevalonate_kinase_arc"/>
</dbReference>
<keyword evidence="6 14" id="KW-0808">Transferase</keyword>
<proteinExistence type="inferred from homology"/>
<dbReference type="PATRIC" id="fig|113653.22.peg.186"/>
<evidence type="ECO:0000256" key="6">
    <source>
        <dbReference type="ARBA" id="ARBA00022679"/>
    </source>
</evidence>
<evidence type="ECO:0000256" key="8">
    <source>
        <dbReference type="ARBA" id="ARBA00022777"/>
    </source>
</evidence>
<evidence type="ECO:0000256" key="3">
    <source>
        <dbReference type="ARBA" id="ARBA00012103"/>
    </source>
</evidence>
<comment type="subunit">
    <text evidence="14">Homodimer.</text>
</comment>
<dbReference type="InterPro" id="IPR006204">
    <property type="entry name" value="GHMP_kinase_N_dom"/>
</dbReference>
<dbReference type="PANTHER" id="PTHR43290:SF2">
    <property type="entry name" value="MEVALONATE KINASE"/>
    <property type="match status" value="1"/>
</dbReference>
<dbReference type="FunCoup" id="A0A0F7IHN3">
    <property type="interactions" value="150"/>
</dbReference>
<dbReference type="RefSeq" id="WP_048094276.1">
    <property type="nucleotide sequence ID" value="NZ_CP011267.1"/>
</dbReference>
<keyword evidence="10 14" id="KW-0460">Magnesium</keyword>
<comment type="cofactor">
    <cofactor evidence="14">
        <name>Mg(2+)</name>
        <dbReference type="ChEBI" id="CHEBI:18420"/>
    </cofactor>
</comment>
<dbReference type="InParanoid" id="A0A0F7IHN3"/>
<dbReference type="SUPFAM" id="SSF55060">
    <property type="entry name" value="GHMP Kinase, C-terminal domain"/>
    <property type="match status" value="1"/>
</dbReference>
<accession>A0A0F7IHN3</accession>
<dbReference type="AlphaFoldDB" id="A0A0F7IHN3"/>
<feature type="binding site" evidence="14">
    <location>
        <begin position="87"/>
        <end position="97"/>
    </location>
    <ligand>
        <name>ATP</name>
        <dbReference type="ChEBI" id="CHEBI:30616"/>
    </ligand>
</feature>
<evidence type="ECO:0000256" key="9">
    <source>
        <dbReference type="ARBA" id="ARBA00022840"/>
    </source>
</evidence>
<dbReference type="InterPro" id="IPR013750">
    <property type="entry name" value="GHMP_kinase_C_dom"/>
</dbReference>
<evidence type="ECO:0000256" key="5">
    <source>
        <dbReference type="ARBA" id="ARBA00022516"/>
    </source>
</evidence>
<dbReference type="InterPro" id="IPR036554">
    <property type="entry name" value="GHMP_kinase_C_sf"/>
</dbReference>
<dbReference type="PANTHER" id="PTHR43290">
    <property type="entry name" value="MEVALONATE KINASE"/>
    <property type="match status" value="1"/>
</dbReference>
<feature type="domain" description="GHMP kinase C-terminal" evidence="16">
    <location>
        <begin position="207"/>
        <end position="264"/>
    </location>
</feature>
<dbReference type="OrthoDB" id="19001at2157"/>
<comment type="subcellular location">
    <subcellularLocation>
        <location evidence="1 14">Cytoplasm</location>
    </subcellularLocation>
</comment>
<dbReference type="GO" id="GO:0005524">
    <property type="term" value="F:ATP binding"/>
    <property type="evidence" value="ECO:0007669"/>
    <property type="project" value="UniProtKB-UniRule"/>
</dbReference>
<dbReference type="UniPathway" id="UPA00057">
    <property type="reaction ID" value="UER00098"/>
</dbReference>
<dbReference type="EC" id="2.7.1.36" evidence="3 14"/>
<keyword evidence="4 14" id="KW-0963">Cytoplasm</keyword>
<keyword evidence="7 14" id="KW-0547">Nucleotide-binding</keyword>
<comment type="function">
    <text evidence="14">Catalyzes the phosphorylation of (R)-mevalonate (MVA) to (R)-mevalonate 5-phosphate (MVAP). Functions in the mevalonate (MVA) pathway leading to isopentenyl diphosphate (IPP), a key precursor for the biosynthesis of isoprenoid compounds such as archaeal membrane lipids.</text>
</comment>
<dbReference type="GO" id="GO:0004496">
    <property type="term" value="F:mevalonate kinase activity"/>
    <property type="evidence" value="ECO:0007669"/>
    <property type="project" value="UniProtKB-UniRule"/>
</dbReference>
<dbReference type="PROSITE" id="PS00627">
    <property type="entry name" value="GHMP_KINASES_ATP"/>
    <property type="match status" value="1"/>
</dbReference>
<gene>
    <name evidence="14" type="primary">mvk</name>
    <name evidence="17" type="ORF">GAH_00189</name>
</gene>
<dbReference type="Pfam" id="PF00288">
    <property type="entry name" value="GHMP_kinases_N"/>
    <property type="match status" value="1"/>
</dbReference>
<reference evidence="17 18" key="1">
    <citation type="submission" date="2015-04" db="EMBL/GenBank/DDBJ databases">
        <title>The complete genome sequence of the hyperthermophilic, obligate iron-reducing archaeon Geoglobus ahangari strain 234T.</title>
        <authorList>
            <person name="Manzella M.P."/>
            <person name="Holmes D.E."/>
            <person name="Rocheleau J.M."/>
            <person name="Chung A."/>
            <person name="Reguera G."/>
            <person name="Kashefi K."/>
        </authorList>
    </citation>
    <scope>NUCLEOTIDE SEQUENCE [LARGE SCALE GENOMIC DNA]</scope>
    <source>
        <strain evidence="17 18">234</strain>
    </source>
</reference>
<evidence type="ECO:0000256" key="7">
    <source>
        <dbReference type="ARBA" id="ARBA00022741"/>
    </source>
</evidence>
<dbReference type="KEGG" id="gah:GAH_00189"/>
<dbReference type="PRINTS" id="PR00959">
    <property type="entry name" value="MEVGALKINASE"/>
</dbReference>
<dbReference type="InterPro" id="IPR006205">
    <property type="entry name" value="Mev_gal_kin"/>
</dbReference>
<dbReference type="SUPFAM" id="SSF54211">
    <property type="entry name" value="Ribosomal protein S5 domain 2-like"/>
    <property type="match status" value="1"/>
</dbReference>
<dbReference type="GO" id="GO:0005829">
    <property type="term" value="C:cytosol"/>
    <property type="evidence" value="ECO:0007669"/>
    <property type="project" value="TreeGrafter"/>
</dbReference>
<evidence type="ECO:0000256" key="4">
    <source>
        <dbReference type="ARBA" id="ARBA00022490"/>
    </source>
</evidence>
<protein>
    <recommendedName>
        <fullName evidence="3 14">Mevalonate kinase</fullName>
        <shortName evidence="14">MK</shortName>
        <shortName evidence="14">MVK</shortName>
        <ecNumber evidence="3 14">2.7.1.36</ecNumber>
    </recommendedName>
</protein>
<dbReference type="GeneID" id="24802777"/>
<organism evidence="17 18">
    <name type="scientific">Geoglobus ahangari</name>
    <dbReference type="NCBI Taxonomy" id="113653"/>
    <lineage>
        <taxon>Archaea</taxon>
        <taxon>Methanobacteriati</taxon>
        <taxon>Methanobacteriota</taxon>
        <taxon>Archaeoglobi</taxon>
        <taxon>Archaeoglobales</taxon>
        <taxon>Archaeoglobaceae</taxon>
        <taxon>Geoglobus</taxon>
    </lineage>
</organism>
<evidence type="ECO:0000313" key="18">
    <source>
        <dbReference type="Proteomes" id="UP000034723"/>
    </source>
</evidence>
<comment type="pathway">
    <text evidence="13 14">Isoprenoid biosynthesis; isopentenyl diphosphate biosynthesis via mevalonate pathway; isopentenyl diphosphate from (R)-mevalonate: step 1/3.</text>
</comment>
<keyword evidence="18" id="KW-1185">Reference proteome</keyword>
<evidence type="ECO:0000256" key="14">
    <source>
        <dbReference type="HAMAP-Rule" id="MF_00217"/>
    </source>
</evidence>
<dbReference type="InterPro" id="IPR006203">
    <property type="entry name" value="GHMP_knse_ATP-bd_CS"/>
</dbReference>
<feature type="domain" description="GHMP kinase N-terminal" evidence="15">
    <location>
        <begin position="61"/>
        <end position="146"/>
    </location>
</feature>
<evidence type="ECO:0000256" key="12">
    <source>
        <dbReference type="ARBA" id="ARBA00023229"/>
    </source>
</evidence>
<keyword evidence="12 14" id="KW-0414">Isoprene biosynthesis</keyword>
<dbReference type="EMBL" id="CP011267">
    <property type="protein sequence ID" value="AKG92454.1"/>
    <property type="molecule type" value="Genomic_DNA"/>
</dbReference>
<dbReference type="HOGENOM" id="CLU_017814_0_0_2"/>
<evidence type="ECO:0000256" key="13">
    <source>
        <dbReference type="ARBA" id="ARBA00029438"/>
    </source>
</evidence>
<keyword evidence="9 14" id="KW-0067">ATP-binding</keyword>
<dbReference type="Pfam" id="PF08544">
    <property type="entry name" value="GHMP_kinases_C"/>
    <property type="match status" value="1"/>
</dbReference>
<dbReference type="HAMAP" id="MF_00217">
    <property type="entry name" value="Mevalonate_kinase"/>
    <property type="match status" value="1"/>
</dbReference>